<dbReference type="AlphaFoldDB" id="A0A2T3HH92"/>
<dbReference type="Pfam" id="PF00144">
    <property type="entry name" value="Beta-lactamase"/>
    <property type="match status" value="1"/>
</dbReference>
<evidence type="ECO:0000259" key="2">
    <source>
        <dbReference type="Pfam" id="PF00144"/>
    </source>
</evidence>
<evidence type="ECO:0000313" key="4">
    <source>
        <dbReference type="Proteomes" id="UP000240912"/>
    </source>
</evidence>
<dbReference type="PANTHER" id="PTHR46825:SF8">
    <property type="entry name" value="BETA-LACTAMASE-RELATED"/>
    <property type="match status" value="1"/>
</dbReference>
<dbReference type="SUPFAM" id="SSF56601">
    <property type="entry name" value="beta-lactamase/transpeptidase-like"/>
    <property type="match status" value="1"/>
</dbReference>
<gene>
    <name evidence="3" type="ORF">C7T94_18240</name>
</gene>
<dbReference type="RefSeq" id="WP_107217369.1">
    <property type="nucleotide sequence ID" value="NZ_KZ686272.1"/>
</dbReference>
<protein>
    <recommendedName>
        <fullName evidence="2">Beta-lactamase-related domain-containing protein</fullName>
    </recommendedName>
</protein>
<dbReference type="InterPro" id="IPR001466">
    <property type="entry name" value="Beta-lactam-related"/>
</dbReference>
<accession>A0A2T3HH92</accession>
<dbReference type="EMBL" id="PYLS01000008">
    <property type="protein sequence ID" value="PST81809.1"/>
    <property type="molecule type" value="Genomic_DNA"/>
</dbReference>
<reference evidence="3 4" key="1">
    <citation type="submission" date="2018-03" db="EMBL/GenBank/DDBJ databases">
        <authorList>
            <person name="Keele B.F."/>
        </authorList>
    </citation>
    <scope>NUCLEOTIDE SEQUENCE [LARGE SCALE GENOMIC DNA]</scope>
    <source>
        <strain evidence="3 4">YL28-9</strain>
    </source>
</reference>
<organism evidence="3 4">
    <name type="scientific">Pedobacter yulinensis</name>
    <dbReference type="NCBI Taxonomy" id="2126353"/>
    <lineage>
        <taxon>Bacteria</taxon>
        <taxon>Pseudomonadati</taxon>
        <taxon>Bacteroidota</taxon>
        <taxon>Sphingobacteriia</taxon>
        <taxon>Sphingobacteriales</taxon>
        <taxon>Sphingobacteriaceae</taxon>
        <taxon>Pedobacter</taxon>
    </lineage>
</organism>
<evidence type="ECO:0000313" key="3">
    <source>
        <dbReference type="EMBL" id="PST81809.1"/>
    </source>
</evidence>
<sequence>MSGKYLIAVLLGFLLCGTTASAQTVLADSTTAKLNEAVAGFQNRYHAPGLVLVIVYKDNVLFAGASGYTDLESKTPATIDSKFQLQSLSKLFTATLAMKLWERGVIGLDTDIRKLVPEFRGQNRGRPASGTMMIELLTHSSGLPRNAAADVTFARQIQQWQLNGKLNGPVQAATLAAFLKSLGTASREHPEFDLLPPDSRQYSNMGYTLLGIGLGRAAKTTFEAAVIKGICQPLGMPATGFGTMSHAMNTIATGYSYREETQSFVRTPGFKVNASAPAGGMFSTGRDMARFISAQFSEDKAVLSPKTIRMMHALGIGWQRSYPFVKHEGAMLGARTEIVIHPKAKLGWVVLTNATDFEFGRLNEYIAGLLLPLFAEQPVTNIDAYAGTYYLEGSNETLRIYKQDGRLFSTYLEDLLPQEPLVFSGSNALKARGHNGHDVTYQFLAAGGKVLSLRLDQLTWIKK</sequence>
<dbReference type="OrthoDB" id="846150at2"/>
<proteinExistence type="predicted"/>
<feature type="domain" description="Beta-lactamase-related" evidence="2">
    <location>
        <begin position="35"/>
        <end position="366"/>
    </location>
</feature>
<feature type="chain" id="PRO_5015538393" description="Beta-lactamase-related domain-containing protein" evidence="1">
    <location>
        <begin position="23"/>
        <end position="463"/>
    </location>
</feature>
<feature type="signal peptide" evidence="1">
    <location>
        <begin position="1"/>
        <end position="22"/>
    </location>
</feature>
<dbReference type="Proteomes" id="UP000240912">
    <property type="component" value="Unassembled WGS sequence"/>
</dbReference>
<keyword evidence="4" id="KW-1185">Reference proteome</keyword>
<name>A0A2T3HH92_9SPHI</name>
<dbReference type="PANTHER" id="PTHR46825">
    <property type="entry name" value="D-ALANYL-D-ALANINE-CARBOXYPEPTIDASE/ENDOPEPTIDASE AMPH"/>
    <property type="match status" value="1"/>
</dbReference>
<evidence type="ECO:0000256" key="1">
    <source>
        <dbReference type="SAM" id="SignalP"/>
    </source>
</evidence>
<comment type="caution">
    <text evidence="3">The sequence shown here is derived from an EMBL/GenBank/DDBJ whole genome shotgun (WGS) entry which is preliminary data.</text>
</comment>
<dbReference type="InterPro" id="IPR050491">
    <property type="entry name" value="AmpC-like"/>
</dbReference>
<keyword evidence="1" id="KW-0732">Signal</keyword>
<dbReference type="InterPro" id="IPR012338">
    <property type="entry name" value="Beta-lactam/transpept-like"/>
</dbReference>
<dbReference type="Gene3D" id="3.40.710.10">
    <property type="entry name" value="DD-peptidase/beta-lactamase superfamily"/>
    <property type="match status" value="1"/>
</dbReference>